<dbReference type="Gene3D" id="1.10.1660.10">
    <property type="match status" value="1"/>
</dbReference>
<dbReference type="SMART" id="SM00422">
    <property type="entry name" value="HTH_MERR"/>
    <property type="match status" value="1"/>
</dbReference>
<evidence type="ECO:0000313" key="5">
    <source>
        <dbReference type="EMBL" id="OEE62987.1"/>
    </source>
</evidence>
<name>A0A1E5CC33_9GAMM</name>
<dbReference type="InterPro" id="IPR047057">
    <property type="entry name" value="MerR_fam"/>
</dbReference>
<sequence>MGSDKTPLAIGEVSERTGVNTVTLRAWQRRYGLLKPQRTPKGHRLYSEHDVERIKEILSWLHKGVAVSQVKQLLGKHDVVSAESAQNLPEVAMLKDAVMRFDARFVNNCLSELTKNYPISTLKTTVLDPLSDWFSEQNTDVMKMCDSFWCTSLAYVLVHCLHNNQKASTKKPCWMVAVQGNKAHRVYLHALLLQSKGYSVTVVEGAGIGLAALHKTLIEQHTEKMVIYSDCSFTASLKREVESVLASTVLITELLGECRLIHPELVNSATLSAKENLEHQK</sequence>
<proteinExistence type="predicted"/>
<dbReference type="RefSeq" id="WP_016958691.1">
    <property type="nucleotide sequence ID" value="NZ_AJWN02000032.1"/>
</dbReference>
<evidence type="ECO:0000259" key="4">
    <source>
        <dbReference type="PROSITE" id="PS50937"/>
    </source>
</evidence>
<dbReference type="Proteomes" id="UP000095039">
    <property type="component" value="Unassembled WGS sequence"/>
</dbReference>
<dbReference type="InterPro" id="IPR000551">
    <property type="entry name" value="MerR-type_HTH_dom"/>
</dbReference>
<gene>
    <name evidence="5" type="ORF">A1OK_20610</name>
</gene>
<feature type="domain" description="HTH merR-type" evidence="4">
    <location>
        <begin position="10"/>
        <end position="76"/>
    </location>
</feature>
<dbReference type="PROSITE" id="PS00552">
    <property type="entry name" value="HTH_MERR_1"/>
    <property type="match status" value="1"/>
</dbReference>
<dbReference type="GO" id="GO:0003677">
    <property type="term" value="F:DNA binding"/>
    <property type="evidence" value="ECO:0007669"/>
    <property type="project" value="UniProtKB-KW"/>
</dbReference>
<evidence type="ECO:0000256" key="2">
    <source>
        <dbReference type="ARBA" id="ARBA00023125"/>
    </source>
</evidence>
<dbReference type="CDD" id="cd01104">
    <property type="entry name" value="HTH_MlrA-CarA"/>
    <property type="match status" value="1"/>
</dbReference>
<dbReference type="AlphaFoldDB" id="A0A1E5CC33"/>
<dbReference type="Pfam" id="PF13411">
    <property type="entry name" value="MerR_1"/>
    <property type="match status" value="1"/>
</dbReference>
<reference evidence="5 6" key="1">
    <citation type="journal article" date="2012" name="Science">
        <title>Ecological populations of bacteria act as socially cohesive units of antibiotic production and resistance.</title>
        <authorList>
            <person name="Cordero O.X."/>
            <person name="Wildschutte H."/>
            <person name="Kirkup B."/>
            <person name="Proehl S."/>
            <person name="Ngo L."/>
            <person name="Hussain F."/>
            <person name="Le Roux F."/>
            <person name="Mincer T."/>
            <person name="Polz M.F."/>
        </authorList>
    </citation>
    <scope>NUCLEOTIDE SEQUENCE [LARGE SCALE GENOMIC DNA]</scope>
    <source>
        <strain evidence="5 6">FF-454</strain>
    </source>
</reference>
<evidence type="ECO:0000313" key="6">
    <source>
        <dbReference type="Proteomes" id="UP000095039"/>
    </source>
</evidence>
<accession>A0A1E5CC33</accession>
<keyword evidence="1" id="KW-0805">Transcription regulation</keyword>
<keyword evidence="6" id="KW-1185">Reference proteome</keyword>
<dbReference type="InterPro" id="IPR009061">
    <property type="entry name" value="DNA-bd_dom_put_sf"/>
</dbReference>
<comment type="caution">
    <text evidence="5">The sequence shown here is derived from an EMBL/GenBank/DDBJ whole genome shotgun (WGS) entry which is preliminary data.</text>
</comment>
<organism evidence="5 6">
    <name type="scientific">Enterovibrio norvegicus FF-454</name>
    <dbReference type="NCBI Taxonomy" id="1185651"/>
    <lineage>
        <taxon>Bacteria</taxon>
        <taxon>Pseudomonadati</taxon>
        <taxon>Pseudomonadota</taxon>
        <taxon>Gammaproteobacteria</taxon>
        <taxon>Vibrionales</taxon>
        <taxon>Vibrionaceae</taxon>
        <taxon>Enterovibrio</taxon>
    </lineage>
</organism>
<keyword evidence="2" id="KW-0238">DNA-binding</keyword>
<protein>
    <submittedName>
        <fullName evidence="5">Helix-turn-helix-type transcriptional regulator</fullName>
    </submittedName>
</protein>
<dbReference type="PANTHER" id="PTHR30204:SF67">
    <property type="entry name" value="HTH-TYPE TRANSCRIPTIONAL REGULATOR MLRA-RELATED"/>
    <property type="match status" value="1"/>
</dbReference>
<dbReference type="SUPFAM" id="SSF46955">
    <property type="entry name" value="Putative DNA-binding domain"/>
    <property type="match status" value="1"/>
</dbReference>
<dbReference type="GO" id="GO:0003700">
    <property type="term" value="F:DNA-binding transcription factor activity"/>
    <property type="evidence" value="ECO:0007669"/>
    <property type="project" value="InterPro"/>
</dbReference>
<evidence type="ECO:0000256" key="1">
    <source>
        <dbReference type="ARBA" id="ARBA00023015"/>
    </source>
</evidence>
<dbReference type="PANTHER" id="PTHR30204">
    <property type="entry name" value="REDOX-CYCLING DRUG-SENSING TRANSCRIPTIONAL ACTIVATOR SOXR"/>
    <property type="match status" value="1"/>
</dbReference>
<keyword evidence="3" id="KW-0804">Transcription</keyword>
<evidence type="ECO:0000256" key="3">
    <source>
        <dbReference type="ARBA" id="ARBA00023163"/>
    </source>
</evidence>
<dbReference type="EMBL" id="AJWN02000032">
    <property type="protein sequence ID" value="OEE62987.1"/>
    <property type="molecule type" value="Genomic_DNA"/>
</dbReference>
<dbReference type="PROSITE" id="PS50937">
    <property type="entry name" value="HTH_MERR_2"/>
    <property type="match status" value="1"/>
</dbReference>